<dbReference type="InterPro" id="IPR001296">
    <property type="entry name" value="Glyco_trans_1"/>
</dbReference>
<organism evidence="3">
    <name type="scientific">Marinobacter sp. MMG032</name>
    <dbReference type="NCBI Taxonomy" id="3158548"/>
    <lineage>
        <taxon>Bacteria</taxon>
        <taxon>Pseudomonadati</taxon>
        <taxon>Pseudomonadota</taxon>
        <taxon>Gammaproteobacteria</taxon>
        <taxon>Pseudomonadales</taxon>
        <taxon>Marinobacteraceae</taxon>
        <taxon>Marinobacter</taxon>
    </lineage>
</organism>
<dbReference type="Pfam" id="PF13439">
    <property type="entry name" value="Glyco_transf_4"/>
    <property type="match status" value="1"/>
</dbReference>
<reference evidence="3" key="1">
    <citation type="submission" date="2024-05" db="EMBL/GenBank/DDBJ databases">
        <title>Draft Genome Sequences of Flagellimonas sp. MMG031 and Marinobacter sp. MMG032 Isolated from the dinoflagellate Symbiodinium pilosum.</title>
        <authorList>
            <person name="Shikuma N.J."/>
            <person name="Farrell M.V."/>
        </authorList>
    </citation>
    <scope>NUCLEOTIDE SEQUENCE</scope>
    <source>
        <strain evidence="3">MMG032</strain>
    </source>
</reference>
<dbReference type="AlphaFoldDB" id="A0AAU7MLF2"/>
<feature type="domain" description="Glycosyl transferase family 1" evidence="1">
    <location>
        <begin position="180"/>
        <end position="360"/>
    </location>
</feature>
<keyword evidence="3" id="KW-0808">Transferase</keyword>
<dbReference type="KEGG" id="mamm:ABNF92_17205"/>
<dbReference type="Pfam" id="PF00534">
    <property type="entry name" value="Glycos_transf_1"/>
    <property type="match status" value="1"/>
</dbReference>
<dbReference type="RefSeq" id="WP_349342827.1">
    <property type="nucleotide sequence ID" value="NZ_CP157802.1"/>
</dbReference>
<dbReference type="PANTHER" id="PTHR45947">
    <property type="entry name" value="SULFOQUINOVOSYL TRANSFERASE SQD2"/>
    <property type="match status" value="1"/>
</dbReference>
<sequence>MKRKRILLITRNLPPLVGGMERLNWHMADELSKKADLYIVGPKGSNASKPSRVTLREAPLTPLILFFFVALYRSLLLAFSEKPDIIIAGSGLTAPLAWLTGKVFRIKSAVYLHGFDVSVDNRMYRMLWRTTFKRLNHVIVNSTSTKNLAMKAGVSERKLSIIFPGVELPPSPQPSQSIAELRARYGLENKKILLSVGRLTTRKGLLEFVESSMPNIVNARPDVTLVVVGEAPKNSLGAGIQSERSIMAKAEKLGIGNHIKFLGVITKKEELATVYEAADVHVFPVRHIPDDPEGFGMVAIEAAAHGLPTVAFSTGGIVDAVAEGQSGKLVTQGDYNAFSQAVVRMLYSGKQSEITRAFARQFEWKNFEKNLLRALWGTPSLPESEDTK</sequence>
<dbReference type="SUPFAM" id="SSF53756">
    <property type="entry name" value="UDP-Glycosyltransferase/glycogen phosphorylase"/>
    <property type="match status" value="1"/>
</dbReference>
<gene>
    <name evidence="3" type="ORF">ABNF92_17205</name>
</gene>
<dbReference type="EC" id="2.4.-.-" evidence="3"/>
<evidence type="ECO:0000259" key="1">
    <source>
        <dbReference type="Pfam" id="PF00534"/>
    </source>
</evidence>
<dbReference type="InterPro" id="IPR050194">
    <property type="entry name" value="Glycosyltransferase_grp1"/>
</dbReference>
<evidence type="ECO:0000313" key="3">
    <source>
        <dbReference type="EMBL" id="XBQ19165.1"/>
    </source>
</evidence>
<proteinExistence type="predicted"/>
<dbReference type="GO" id="GO:0016757">
    <property type="term" value="F:glycosyltransferase activity"/>
    <property type="evidence" value="ECO:0007669"/>
    <property type="project" value="UniProtKB-KW"/>
</dbReference>
<keyword evidence="3" id="KW-0328">Glycosyltransferase</keyword>
<evidence type="ECO:0000259" key="2">
    <source>
        <dbReference type="Pfam" id="PF13439"/>
    </source>
</evidence>
<protein>
    <submittedName>
        <fullName evidence="3">Glycosyltransferase family 4 protein</fullName>
        <ecNumber evidence="3">2.4.-.-</ecNumber>
    </submittedName>
</protein>
<name>A0AAU7MLF2_9GAMM</name>
<dbReference type="EMBL" id="CP157802">
    <property type="protein sequence ID" value="XBQ19165.1"/>
    <property type="molecule type" value="Genomic_DNA"/>
</dbReference>
<feature type="domain" description="Glycosyltransferase subfamily 4-like N-terminal" evidence="2">
    <location>
        <begin position="17"/>
        <end position="167"/>
    </location>
</feature>
<dbReference type="PANTHER" id="PTHR45947:SF3">
    <property type="entry name" value="SULFOQUINOVOSYL TRANSFERASE SQD2"/>
    <property type="match status" value="1"/>
</dbReference>
<accession>A0AAU7MLF2</accession>
<dbReference type="InterPro" id="IPR028098">
    <property type="entry name" value="Glyco_trans_4-like_N"/>
</dbReference>
<dbReference type="CDD" id="cd03801">
    <property type="entry name" value="GT4_PimA-like"/>
    <property type="match status" value="1"/>
</dbReference>
<dbReference type="Gene3D" id="3.40.50.2000">
    <property type="entry name" value="Glycogen Phosphorylase B"/>
    <property type="match status" value="2"/>
</dbReference>